<reference evidence="1 2" key="1">
    <citation type="submission" date="2023-05" db="EMBL/GenBank/DDBJ databases">
        <title>Comparative genomics reveals the evidence of polycyclic aromatic hydrocarbons degradation in moderately halophilic genus Pontibacillus.</title>
        <authorList>
            <person name="Yang H."/>
            <person name="Qian Z."/>
        </authorList>
    </citation>
    <scope>NUCLEOTIDE SEQUENCE [LARGE SCALE GENOMIC DNA]</scope>
    <source>
        <strain evidence="2">HN14</strain>
        <plasmid evidence="1 2">unnamed</plasmid>
    </source>
</reference>
<proteinExistence type="predicted"/>
<sequence length="170" mass="19634">MGLTKSKLLKKSSMEKDVYLETIEDYITLRVLSLGEIEELQEESTERLRNEEGINQEDIEKIQKLEEDGEIHDQMSVLDMTKLLRSKGIDVDPSKLFFNKNQNEYIAKVIASGLNVKSQVESDEGPWDVESVKELNTNLFMELYAKILEMNGKGKTEEVSRFRKGEEKRV</sequence>
<dbReference type="RefSeq" id="WP_231419921.1">
    <property type="nucleotide sequence ID" value="NZ_CP126447.1"/>
</dbReference>
<evidence type="ECO:0000313" key="1">
    <source>
        <dbReference type="EMBL" id="WIG00298.1"/>
    </source>
</evidence>
<keyword evidence="2" id="KW-1185">Reference proteome</keyword>
<protein>
    <submittedName>
        <fullName evidence="1">Uncharacterized protein</fullName>
    </submittedName>
</protein>
<evidence type="ECO:0000313" key="2">
    <source>
        <dbReference type="Proteomes" id="UP001236652"/>
    </source>
</evidence>
<accession>A0ABY8V3B7</accession>
<name>A0ABY8V3B7_9BACI</name>
<geneLocation type="plasmid" evidence="1 2">
    <name>unnamed</name>
</geneLocation>
<keyword evidence="1" id="KW-0614">Plasmid</keyword>
<dbReference type="Proteomes" id="UP001236652">
    <property type="component" value="Plasmid unnamed"/>
</dbReference>
<gene>
    <name evidence="1" type="ORF">QNI29_21060</name>
</gene>
<dbReference type="EMBL" id="CP126447">
    <property type="protein sequence ID" value="WIG00298.1"/>
    <property type="molecule type" value="Genomic_DNA"/>
</dbReference>
<organism evidence="1 2">
    <name type="scientific">Pontibacillus chungwhensis</name>
    <dbReference type="NCBI Taxonomy" id="265426"/>
    <lineage>
        <taxon>Bacteria</taxon>
        <taxon>Bacillati</taxon>
        <taxon>Bacillota</taxon>
        <taxon>Bacilli</taxon>
        <taxon>Bacillales</taxon>
        <taxon>Bacillaceae</taxon>
        <taxon>Pontibacillus</taxon>
    </lineage>
</organism>